<evidence type="ECO:0000313" key="1">
    <source>
        <dbReference type="EMBL" id="MFB9097389.1"/>
    </source>
</evidence>
<accession>A0ABV5GPS9</accession>
<reference evidence="1 2" key="1">
    <citation type="submission" date="2024-09" db="EMBL/GenBank/DDBJ databases">
        <authorList>
            <person name="Sun Q."/>
            <person name="Mori K."/>
        </authorList>
    </citation>
    <scope>NUCLEOTIDE SEQUENCE [LARGE SCALE GENOMIC DNA]</scope>
    <source>
        <strain evidence="1 2">CECT 7955</strain>
    </source>
</reference>
<name>A0ABV5GPS9_9FLAO</name>
<keyword evidence="2" id="KW-1185">Reference proteome</keyword>
<proteinExistence type="predicted"/>
<evidence type="ECO:0000313" key="2">
    <source>
        <dbReference type="Proteomes" id="UP001589607"/>
    </source>
</evidence>
<protein>
    <recommendedName>
        <fullName evidence="3">DUF4304 domain-containing protein</fullName>
    </recommendedName>
</protein>
<organism evidence="1 2">
    <name type="scientific">Flavobacterium jumunjinense</name>
    <dbReference type="NCBI Taxonomy" id="998845"/>
    <lineage>
        <taxon>Bacteria</taxon>
        <taxon>Pseudomonadati</taxon>
        <taxon>Bacteroidota</taxon>
        <taxon>Flavobacteriia</taxon>
        <taxon>Flavobacteriales</taxon>
        <taxon>Flavobacteriaceae</taxon>
        <taxon>Flavobacterium</taxon>
    </lineage>
</organism>
<dbReference type="RefSeq" id="WP_236455900.1">
    <property type="nucleotide sequence ID" value="NZ_CBCSGE010000034.1"/>
</dbReference>
<gene>
    <name evidence="1" type="ORF">ACFFVF_12750</name>
</gene>
<evidence type="ECO:0008006" key="3">
    <source>
        <dbReference type="Google" id="ProtNLM"/>
    </source>
</evidence>
<comment type="caution">
    <text evidence="1">The sequence shown here is derived from an EMBL/GenBank/DDBJ whole genome shotgun (WGS) entry which is preliminary data.</text>
</comment>
<dbReference type="EMBL" id="JBHMEY010000044">
    <property type="protein sequence ID" value="MFB9097389.1"/>
    <property type="molecule type" value="Genomic_DNA"/>
</dbReference>
<sequence length="153" mass="18171">MNKEFTTKERKKVFDEIFKEKIVPLFNDYGFSLHTKTSKRLFKNLENKLSVFVFIEYKNRFKYYDISIAYFDEEIGNVYDDNYLALVNGMNPSFSGENKEEIKLSVDDWITEMKSTVFPFIENHSTHKSIVESDQFYISKSRASKITERLKGH</sequence>
<dbReference type="Proteomes" id="UP001589607">
    <property type="component" value="Unassembled WGS sequence"/>
</dbReference>